<evidence type="ECO:0000256" key="1">
    <source>
        <dbReference type="ARBA" id="ARBA00001947"/>
    </source>
</evidence>
<accession>A0ABP1G385</accession>
<evidence type="ECO:0000256" key="3">
    <source>
        <dbReference type="ARBA" id="ARBA00022801"/>
    </source>
</evidence>
<dbReference type="NCBIfam" id="NF006850">
    <property type="entry name" value="PRK09358.1-6"/>
    <property type="match status" value="1"/>
</dbReference>
<dbReference type="SUPFAM" id="SSF51556">
    <property type="entry name" value="Metallo-dependent hydrolases"/>
    <property type="match status" value="1"/>
</dbReference>
<keyword evidence="3" id="KW-0378">Hydrolase</keyword>
<dbReference type="NCBIfam" id="TIGR01430">
    <property type="entry name" value="aden_deam"/>
    <property type="match status" value="1"/>
</dbReference>
<dbReference type="InterPro" id="IPR006330">
    <property type="entry name" value="Ado/ade_deaminase"/>
</dbReference>
<dbReference type="Pfam" id="PF00962">
    <property type="entry name" value="A_deaminase"/>
    <property type="match status" value="1"/>
</dbReference>
<dbReference type="InterPro" id="IPR028892">
    <property type="entry name" value="ADE"/>
</dbReference>
<dbReference type="HAMAP" id="MF_01962">
    <property type="entry name" value="Adenine_deaminase"/>
    <property type="match status" value="1"/>
</dbReference>
<dbReference type="Gene3D" id="3.20.20.140">
    <property type="entry name" value="Metal-dependent hydrolases"/>
    <property type="match status" value="1"/>
</dbReference>
<comment type="caution">
    <text evidence="7">The sequence shown here is derived from an EMBL/GenBank/DDBJ whole genome shotgun (WGS) entry which is preliminary data.</text>
</comment>
<protein>
    <submittedName>
        <fullName evidence="7">G6926 protein</fullName>
    </submittedName>
</protein>
<dbReference type="Proteomes" id="UP001497392">
    <property type="component" value="Unassembled WGS sequence"/>
</dbReference>
<evidence type="ECO:0000256" key="4">
    <source>
        <dbReference type="ARBA" id="ARBA00022833"/>
    </source>
</evidence>
<evidence type="ECO:0000313" key="8">
    <source>
        <dbReference type="Proteomes" id="UP001497392"/>
    </source>
</evidence>
<evidence type="ECO:0000256" key="2">
    <source>
        <dbReference type="ARBA" id="ARBA00022723"/>
    </source>
</evidence>
<evidence type="ECO:0000259" key="6">
    <source>
        <dbReference type="Pfam" id="PF00962"/>
    </source>
</evidence>
<sequence length="354" mass="39774">MHSKDYGDEASLGRFLACLPKAELHLHIEGTLEPELMFELAQRNNVLHTLPCKTLDEMRAAYNFEDLQSFLDLYYAGCAALICEQDFYDLTMAYFQRAKADNIVHTEIFFDPQTHTLRNIPLRQVIQGIARAQKEAEQSLGISSGLIMCFLRDQGPEKALQTLTEAEEFLEYVVGVGLDSTELGNPPSLFQGVFERAEELGLKRVAHAGEEGPAEYIWEALEKLRVQRIDHGVKCLEDTKLIGHLKDINMALTVCPLSNLELKIYTGQLEERMIELLGTGVLVTINSDDPAYFGGYINANYLWLIQKLGLSSQQIADLHANSFKASFLPEETKTKHCKALTKAYKDAVQAGLWV</sequence>
<dbReference type="CDD" id="cd01320">
    <property type="entry name" value="ADA"/>
    <property type="match status" value="1"/>
</dbReference>
<gene>
    <name evidence="7" type="primary">g6926</name>
    <name evidence="7" type="ORF">VP750_LOCUS5926</name>
</gene>
<feature type="domain" description="Adenosine deaminase" evidence="6">
    <location>
        <begin position="20"/>
        <end position="336"/>
    </location>
</feature>
<proteinExistence type="inferred from homology"/>
<dbReference type="InterPro" id="IPR032466">
    <property type="entry name" value="Metal_Hydrolase"/>
</dbReference>
<keyword evidence="4" id="KW-0862">Zinc</keyword>
<dbReference type="PANTHER" id="PTHR43114:SF6">
    <property type="entry name" value="ADENINE DEAMINASE"/>
    <property type="match status" value="1"/>
</dbReference>
<keyword evidence="5" id="KW-0546">Nucleotide metabolism</keyword>
<dbReference type="EMBL" id="CAXHTA020000010">
    <property type="protein sequence ID" value="CAL5224267.1"/>
    <property type="molecule type" value="Genomic_DNA"/>
</dbReference>
<evidence type="ECO:0000313" key="7">
    <source>
        <dbReference type="EMBL" id="CAL5224267.1"/>
    </source>
</evidence>
<keyword evidence="2" id="KW-0479">Metal-binding</keyword>
<name>A0ABP1G385_9CHLO</name>
<keyword evidence="8" id="KW-1185">Reference proteome</keyword>
<dbReference type="InterPro" id="IPR001365">
    <property type="entry name" value="A_deaminase_dom"/>
</dbReference>
<dbReference type="PANTHER" id="PTHR43114">
    <property type="entry name" value="ADENINE DEAMINASE"/>
    <property type="match status" value="1"/>
</dbReference>
<comment type="cofactor">
    <cofactor evidence="1">
        <name>Zn(2+)</name>
        <dbReference type="ChEBI" id="CHEBI:29105"/>
    </cofactor>
</comment>
<evidence type="ECO:0000256" key="5">
    <source>
        <dbReference type="ARBA" id="ARBA00023080"/>
    </source>
</evidence>
<reference evidence="7 8" key="1">
    <citation type="submission" date="2024-06" db="EMBL/GenBank/DDBJ databases">
        <authorList>
            <person name="Kraege A."/>
            <person name="Thomma B."/>
        </authorList>
    </citation>
    <scope>NUCLEOTIDE SEQUENCE [LARGE SCALE GENOMIC DNA]</scope>
</reference>
<organism evidence="7 8">
    <name type="scientific">Coccomyxa viridis</name>
    <dbReference type="NCBI Taxonomy" id="1274662"/>
    <lineage>
        <taxon>Eukaryota</taxon>
        <taxon>Viridiplantae</taxon>
        <taxon>Chlorophyta</taxon>
        <taxon>core chlorophytes</taxon>
        <taxon>Trebouxiophyceae</taxon>
        <taxon>Trebouxiophyceae incertae sedis</taxon>
        <taxon>Coccomyxaceae</taxon>
        <taxon>Coccomyxa</taxon>
    </lineage>
</organism>